<dbReference type="RefSeq" id="WP_126073742.1">
    <property type="nucleotide sequence ID" value="NZ_CP051166.1"/>
</dbReference>
<keyword evidence="5" id="KW-1185">Reference proteome</keyword>
<dbReference type="OrthoDB" id="5508079at2"/>
<sequence length="185" mass="18988">MPTLSPTLSQCVLIALLLAAAATDLAWRRIPNRLLAAGLACAAILHLCSGTPLALLDTGLAGFGAGLLLFLPLYFLRGMAAGDVKLMATVGAFTGPALALQIALAAFCAGGLMALAIILASGRLRDTGANLMALLRPLFLRLGGMPLVAEPLPTPSVGNMPYAVAIAAGAFFTLARPWLEISLRP</sequence>
<accession>A0A430HPC5</accession>
<name>A0A430HPC5_9BURK</name>
<dbReference type="PANTHER" id="PTHR30487">
    <property type="entry name" value="TYPE 4 PREPILIN-LIKE PROTEINS LEADER PEPTIDE-PROCESSING ENZYME"/>
    <property type="match status" value="1"/>
</dbReference>
<feature type="transmembrane region" description="Helical" evidence="2">
    <location>
        <begin position="161"/>
        <end position="179"/>
    </location>
</feature>
<feature type="transmembrane region" description="Helical" evidence="2">
    <location>
        <begin position="96"/>
        <end position="119"/>
    </location>
</feature>
<keyword evidence="2" id="KW-0812">Transmembrane</keyword>
<dbReference type="Proteomes" id="UP000278085">
    <property type="component" value="Unassembled WGS sequence"/>
</dbReference>
<dbReference type="GO" id="GO:0004190">
    <property type="term" value="F:aspartic-type endopeptidase activity"/>
    <property type="evidence" value="ECO:0007669"/>
    <property type="project" value="InterPro"/>
</dbReference>
<evidence type="ECO:0000259" key="3">
    <source>
        <dbReference type="Pfam" id="PF01478"/>
    </source>
</evidence>
<dbReference type="GO" id="GO:0006465">
    <property type="term" value="P:signal peptide processing"/>
    <property type="evidence" value="ECO:0007669"/>
    <property type="project" value="TreeGrafter"/>
</dbReference>
<evidence type="ECO:0000256" key="1">
    <source>
        <dbReference type="ARBA" id="ARBA00005801"/>
    </source>
</evidence>
<feature type="transmembrane region" description="Helical" evidence="2">
    <location>
        <begin position="55"/>
        <end position="76"/>
    </location>
</feature>
<keyword evidence="2" id="KW-0472">Membrane</keyword>
<dbReference type="PANTHER" id="PTHR30487:SF0">
    <property type="entry name" value="PREPILIN LEADER PEPTIDASE_N-METHYLTRANSFERASE-RELATED"/>
    <property type="match status" value="1"/>
</dbReference>
<feature type="domain" description="Prepilin type IV endopeptidase peptidase" evidence="3">
    <location>
        <begin position="11"/>
        <end position="115"/>
    </location>
</feature>
<evidence type="ECO:0000313" key="5">
    <source>
        <dbReference type="Proteomes" id="UP000278085"/>
    </source>
</evidence>
<dbReference type="GO" id="GO:0005886">
    <property type="term" value="C:plasma membrane"/>
    <property type="evidence" value="ECO:0007669"/>
    <property type="project" value="TreeGrafter"/>
</dbReference>
<dbReference type="InterPro" id="IPR050882">
    <property type="entry name" value="Prepilin_peptidase/N-MTase"/>
</dbReference>
<feature type="transmembrane region" description="Helical" evidence="2">
    <location>
        <begin position="32"/>
        <end position="48"/>
    </location>
</feature>
<dbReference type="AlphaFoldDB" id="A0A430HPC5"/>
<organism evidence="4 5">
    <name type="scientific">Massilia atriviolacea</name>
    <dbReference type="NCBI Taxonomy" id="2495579"/>
    <lineage>
        <taxon>Bacteria</taxon>
        <taxon>Pseudomonadati</taxon>
        <taxon>Pseudomonadota</taxon>
        <taxon>Betaproteobacteria</taxon>
        <taxon>Burkholderiales</taxon>
        <taxon>Oxalobacteraceae</taxon>
        <taxon>Telluria group</taxon>
        <taxon>Massilia</taxon>
    </lineage>
</organism>
<gene>
    <name evidence="4" type="ORF">EJB06_09395</name>
</gene>
<proteinExistence type="inferred from homology"/>
<protein>
    <recommendedName>
        <fullName evidence="3">Prepilin type IV endopeptidase peptidase domain-containing protein</fullName>
    </recommendedName>
</protein>
<comment type="caution">
    <text evidence="4">The sequence shown here is derived from an EMBL/GenBank/DDBJ whole genome shotgun (WGS) entry which is preliminary data.</text>
</comment>
<evidence type="ECO:0000313" key="4">
    <source>
        <dbReference type="EMBL" id="RSZ59371.1"/>
    </source>
</evidence>
<dbReference type="Pfam" id="PF01478">
    <property type="entry name" value="Peptidase_A24"/>
    <property type="match status" value="1"/>
</dbReference>
<comment type="similarity">
    <text evidence="1">Belongs to the peptidase A24 family.</text>
</comment>
<dbReference type="Gene3D" id="1.20.120.1220">
    <property type="match status" value="1"/>
</dbReference>
<dbReference type="InterPro" id="IPR000045">
    <property type="entry name" value="Prepilin_IV_endopep_pep"/>
</dbReference>
<reference evidence="4 5" key="1">
    <citation type="submission" date="2018-12" db="EMBL/GenBank/DDBJ databases">
        <authorList>
            <person name="Yang E."/>
        </authorList>
    </citation>
    <scope>NUCLEOTIDE SEQUENCE [LARGE SCALE GENOMIC DNA]</scope>
    <source>
        <strain evidence="4 5">SOD</strain>
    </source>
</reference>
<keyword evidence="2" id="KW-1133">Transmembrane helix</keyword>
<dbReference type="EMBL" id="RXLQ01000004">
    <property type="protein sequence ID" value="RSZ59371.1"/>
    <property type="molecule type" value="Genomic_DNA"/>
</dbReference>
<evidence type="ECO:0000256" key="2">
    <source>
        <dbReference type="SAM" id="Phobius"/>
    </source>
</evidence>